<evidence type="ECO:0000256" key="1">
    <source>
        <dbReference type="SAM" id="MobiDB-lite"/>
    </source>
</evidence>
<feature type="chain" id="PRO_5046262693" description="Secreted protein" evidence="2">
    <location>
        <begin position="29"/>
        <end position="205"/>
    </location>
</feature>
<organism evidence="3 4">
    <name type="scientific">Promicromonospora umidemergens</name>
    <dbReference type="NCBI Taxonomy" id="629679"/>
    <lineage>
        <taxon>Bacteria</taxon>
        <taxon>Bacillati</taxon>
        <taxon>Actinomycetota</taxon>
        <taxon>Actinomycetes</taxon>
        <taxon>Micrococcales</taxon>
        <taxon>Promicromonosporaceae</taxon>
        <taxon>Promicromonospora</taxon>
    </lineage>
</organism>
<feature type="region of interest" description="Disordered" evidence="1">
    <location>
        <begin position="28"/>
        <end position="58"/>
    </location>
</feature>
<keyword evidence="2" id="KW-0732">Signal</keyword>
<protein>
    <recommendedName>
        <fullName evidence="5">Secreted protein</fullName>
    </recommendedName>
</protein>
<comment type="caution">
    <text evidence="3">The sequence shown here is derived from an EMBL/GenBank/DDBJ whole genome shotgun (WGS) entry which is preliminary data.</text>
</comment>
<name>A0ABP8Y328_9MICO</name>
<evidence type="ECO:0000313" key="3">
    <source>
        <dbReference type="EMBL" id="GAA4719644.1"/>
    </source>
</evidence>
<evidence type="ECO:0000256" key="2">
    <source>
        <dbReference type="SAM" id="SignalP"/>
    </source>
</evidence>
<dbReference type="RefSeq" id="WP_253872356.1">
    <property type="nucleotide sequence ID" value="NZ_BAABHM010000032.1"/>
</dbReference>
<feature type="signal peptide" evidence="2">
    <location>
        <begin position="1"/>
        <end position="28"/>
    </location>
</feature>
<dbReference type="Proteomes" id="UP001500843">
    <property type="component" value="Unassembled WGS sequence"/>
</dbReference>
<evidence type="ECO:0008006" key="5">
    <source>
        <dbReference type="Google" id="ProtNLM"/>
    </source>
</evidence>
<dbReference type="PROSITE" id="PS51257">
    <property type="entry name" value="PROKAR_LIPOPROTEIN"/>
    <property type="match status" value="1"/>
</dbReference>
<feature type="compositionally biased region" description="Low complexity" evidence="1">
    <location>
        <begin position="28"/>
        <end position="54"/>
    </location>
</feature>
<dbReference type="EMBL" id="BAABHM010000032">
    <property type="protein sequence ID" value="GAA4719644.1"/>
    <property type="molecule type" value="Genomic_DNA"/>
</dbReference>
<accession>A0ABP8Y328</accession>
<sequence>MSRTTRIAARTVSAAAVVVLGLSLGACSGGAEPAAAPSESAPASASASPSPTELSPEDKAVKLAEPVVHEYFRLEDKALQNPSKFKYQWFGEVSVGSAQNYLEQEHSAAGEQGLHQVGATEVASVEVNEVDLTYKPKLTPPEIPFVEFTVCYDVTDLDTVDKSGKSIIPESRKDRGVVEVGVANYEYPDGPWLVDIVEYQEDETC</sequence>
<gene>
    <name evidence="3" type="ORF">GCM10023198_49520</name>
</gene>
<keyword evidence="4" id="KW-1185">Reference proteome</keyword>
<proteinExistence type="predicted"/>
<evidence type="ECO:0000313" key="4">
    <source>
        <dbReference type="Proteomes" id="UP001500843"/>
    </source>
</evidence>
<reference evidence="4" key="1">
    <citation type="journal article" date="2019" name="Int. J. Syst. Evol. Microbiol.">
        <title>The Global Catalogue of Microorganisms (GCM) 10K type strain sequencing project: providing services to taxonomists for standard genome sequencing and annotation.</title>
        <authorList>
            <consortium name="The Broad Institute Genomics Platform"/>
            <consortium name="The Broad Institute Genome Sequencing Center for Infectious Disease"/>
            <person name="Wu L."/>
            <person name="Ma J."/>
        </authorList>
    </citation>
    <scope>NUCLEOTIDE SEQUENCE [LARGE SCALE GENOMIC DNA]</scope>
    <source>
        <strain evidence="4">JCM 17975</strain>
    </source>
</reference>